<keyword evidence="1" id="KW-0732">Signal</keyword>
<organism evidence="4">
    <name type="scientific">marine metagenome</name>
    <dbReference type="NCBI Taxonomy" id="408172"/>
    <lineage>
        <taxon>unclassified sequences</taxon>
        <taxon>metagenomes</taxon>
        <taxon>ecological metagenomes</taxon>
    </lineage>
</organism>
<reference evidence="4" key="1">
    <citation type="submission" date="2018-05" db="EMBL/GenBank/DDBJ databases">
        <authorList>
            <person name="Lanie J.A."/>
            <person name="Ng W.-L."/>
            <person name="Kazmierczak K.M."/>
            <person name="Andrzejewski T.M."/>
            <person name="Davidsen T.M."/>
            <person name="Wayne K.J."/>
            <person name="Tettelin H."/>
            <person name="Glass J.I."/>
            <person name="Rusch D."/>
            <person name="Podicherti R."/>
            <person name="Tsui H.-C.T."/>
            <person name="Winkler M.E."/>
        </authorList>
    </citation>
    <scope>NUCLEOTIDE SEQUENCE</scope>
</reference>
<keyword evidence="2" id="KW-0472">Membrane</keyword>
<evidence type="ECO:0000313" key="4">
    <source>
        <dbReference type="EMBL" id="SVA74187.1"/>
    </source>
</evidence>
<accession>A0A381YCM5</accession>
<dbReference type="Pfam" id="PF04355">
    <property type="entry name" value="BamE"/>
    <property type="match status" value="1"/>
</dbReference>
<feature type="domain" description="Outer membrane protein assembly factor BamE" evidence="3">
    <location>
        <begin position="31"/>
        <end position="94"/>
    </location>
</feature>
<evidence type="ECO:0000256" key="1">
    <source>
        <dbReference type="ARBA" id="ARBA00022729"/>
    </source>
</evidence>
<dbReference type="InterPro" id="IPR007450">
    <property type="entry name" value="BamE_dom"/>
</dbReference>
<protein>
    <recommendedName>
        <fullName evidence="3">Outer membrane protein assembly factor BamE domain-containing protein</fullName>
    </recommendedName>
</protein>
<proteinExistence type="predicted"/>
<sequence>MFLTVFLSNCQKNRVIKTHGIFYLQNRAVLLKVESTNRNDVIKILGKPHSKSLHEQNTWIYIERTRTKGKLLKLGRNVLLNNNVLVLKFDKYGILE</sequence>
<dbReference type="InterPro" id="IPR037873">
    <property type="entry name" value="BamE-like"/>
</dbReference>
<name>A0A381YCM5_9ZZZZ</name>
<feature type="non-terminal residue" evidence="4">
    <location>
        <position position="96"/>
    </location>
</feature>
<dbReference type="EMBL" id="UINC01017798">
    <property type="protein sequence ID" value="SVA74187.1"/>
    <property type="molecule type" value="Genomic_DNA"/>
</dbReference>
<evidence type="ECO:0000259" key="3">
    <source>
        <dbReference type="Pfam" id="PF04355"/>
    </source>
</evidence>
<dbReference type="AlphaFoldDB" id="A0A381YCM5"/>
<gene>
    <name evidence="4" type="ORF">METZ01_LOCUS127041</name>
</gene>
<evidence type="ECO:0000256" key="2">
    <source>
        <dbReference type="ARBA" id="ARBA00023136"/>
    </source>
</evidence>
<dbReference type="Gene3D" id="3.30.1450.10">
    <property type="match status" value="1"/>
</dbReference>
<dbReference type="GO" id="GO:0019867">
    <property type="term" value="C:outer membrane"/>
    <property type="evidence" value="ECO:0007669"/>
    <property type="project" value="InterPro"/>
</dbReference>